<name>A0A6M7TJU6_9HYPH</name>
<dbReference type="Proteomes" id="UP000275530">
    <property type="component" value="Unassembled WGS sequence"/>
</dbReference>
<protein>
    <submittedName>
        <fullName evidence="1">Uncharacterized protein</fullName>
    </submittedName>
</protein>
<evidence type="ECO:0000313" key="1">
    <source>
        <dbReference type="EMBL" id="RJT31078.1"/>
    </source>
</evidence>
<proteinExistence type="predicted"/>
<accession>A0A6M7TJU6</accession>
<comment type="caution">
    <text evidence="1">The sequence shown here is derived from an EMBL/GenBank/DDBJ whole genome shotgun (WGS) entry which is preliminary data.</text>
</comment>
<dbReference type="EMBL" id="QZXA01000009">
    <property type="protein sequence ID" value="RJT31078.1"/>
    <property type="molecule type" value="Genomic_DNA"/>
</dbReference>
<organism evidence="1 2">
    <name type="scientific">Mesorhizobium jarvisii</name>
    <dbReference type="NCBI Taxonomy" id="1777867"/>
    <lineage>
        <taxon>Bacteria</taxon>
        <taxon>Pseudomonadati</taxon>
        <taxon>Pseudomonadota</taxon>
        <taxon>Alphaproteobacteria</taxon>
        <taxon>Hyphomicrobiales</taxon>
        <taxon>Phyllobacteriaceae</taxon>
        <taxon>Mesorhizobium</taxon>
    </lineage>
</organism>
<keyword evidence="2" id="KW-1185">Reference proteome</keyword>
<dbReference type="AlphaFoldDB" id="A0A6M7TJU6"/>
<reference evidence="1 2" key="1">
    <citation type="submission" date="2018-09" db="EMBL/GenBank/DDBJ databases">
        <title>Mesorhizobium carmichaelinearum sp. nov. isolated from Carmichaelinea spp. root nodules in New Zealand.</title>
        <authorList>
            <person name="De Meyer S.E."/>
        </authorList>
    </citation>
    <scope>NUCLEOTIDE SEQUENCE [LARGE SCALE GENOMIC DNA]</scope>
    <source>
        <strain evidence="1 2">LMG 28313</strain>
    </source>
</reference>
<dbReference type="RefSeq" id="WP_064982623.1">
    <property type="nucleotide sequence ID" value="NZ_CP033507.1"/>
</dbReference>
<gene>
    <name evidence="1" type="ORF">D3242_22715</name>
</gene>
<sequence length="81" mass="8535">MKTVAESLIAEAAKSREAEAWVTRQLLAGRKPSEILADLRRAADPSRVIAAIGGDGPAGLTFACVLMFALPFALLGWVLPS</sequence>
<evidence type="ECO:0000313" key="2">
    <source>
        <dbReference type="Proteomes" id="UP000275530"/>
    </source>
</evidence>